<dbReference type="Gene3D" id="3.60.10.10">
    <property type="entry name" value="Endonuclease/exonuclease/phosphatase"/>
    <property type="match status" value="1"/>
</dbReference>
<dbReference type="Proteomes" id="UP000826195">
    <property type="component" value="Unassembled WGS sequence"/>
</dbReference>
<name>A0AAV7IBN6_COTGL</name>
<dbReference type="EMBL" id="JAHXZJ010002140">
    <property type="protein sequence ID" value="KAH0548087.1"/>
    <property type="molecule type" value="Genomic_DNA"/>
</dbReference>
<dbReference type="SUPFAM" id="SSF56219">
    <property type="entry name" value="DNase I-like"/>
    <property type="match status" value="1"/>
</dbReference>
<evidence type="ECO:0000313" key="2">
    <source>
        <dbReference type="Proteomes" id="UP000826195"/>
    </source>
</evidence>
<sequence length="151" mass="17002">SVMITAGTSLNHCRLSHDHTVNYRGKSVVECLEPMGFTFITGRSRSKLPSQLTFTNKNGCSVVDLIWVNSSSLHLVKDMWVDDLVTSLDHFPVTIEWTSEKKKQYKHLMAWSAQVTGDFKQIDSNQLCANLYSAINEIAGKCQMMKTVSKN</sequence>
<keyword evidence="2" id="KW-1185">Reference proteome</keyword>
<protein>
    <recommendedName>
        <fullName evidence="3">Endonuclease/exonuclease/phosphatase domain-containing protein</fullName>
    </recommendedName>
</protein>
<gene>
    <name evidence="1" type="ORF">KQX54_000165</name>
</gene>
<reference evidence="1 2" key="1">
    <citation type="journal article" date="2021" name="J. Hered.">
        <title>A chromosome-level genome assembly of the parasitoid wasp, Cotesia glomerata (Hymenoptera: Braconidae).</title>
        <authorList>
            <person name="Pinto B.J."/>
            <person name="Weis J.J."/>
            <person name="Gamble T."/>
            <person name="Ode P.J."/>
            <person name="Paul R."/>
            <person name="Zaspel J.M."/>
        </authorList>
    </citation>
    <scope>NUCLEOTIDE SEQUENCE [LARGE SCALE GENOMIC DNA]</scope>
    <source>
        <strain evidence="1">CgM1</strain>
    </source>
</reference>
<proteinExistence type="predicted"/>
<dbReference type="InterPro" id="IPR036691">
    <property type="entry name" value="Endo/exonu/phosph_ase_sf"/>
</dbReference>
<feature type="non-terminal residue" evidence="1">
    <location>
        <position position="1"/>
    </location>
</feature>
<accession>A0AAV7IBN6</accession>
<evidence type="ECO:0000313" key="1">
    <source>
        <dbReference type="EMBL" id="KAH0548087.1"/>
    </source>
</evidence>
<comment type="caution">
    <text evidence="1">The sequence shown here is derived from an EMBL/GenBank/DDBJ whole genome shotgun (WGS) entry which is preliminary data.</text>
</comment>
<evidence type="ECO:0008006" key="3">
    <source>
        <dbReference type="Google" id="ProtNLM"/>
    </source>
</evidence>
<dbReference type="AlphaFoldDB" id="A0AAV7IBN6"/>
<organism evidence="1 2">
    <name type="scientific">Cotesia glomerata</name>
    <name type="common">Lepidopteran parasitic wasp</name>
    <name type="synonym">Apanteles glomeratus</name>
    <dbReference type="NCBI Taxonomy" id="32391"/>
    <lineage>
        <taxon>Eukaryota</taxon>
        <taxon>Metazoa</taxon>
        <taxon>Ecdysozoa</taxon>
        <taxon>Arthropoda</taxon>
        <taxon>Hexapoda</taxon>
        <taxon>Insecta</taxon>
        <taxon>Pterygota</taxon>
        <taxon>Neoptera</taxon>
        <taxon>Endopterygota</taxon>
        <taxon>Hymenoptera</taxon>
        <taxon>Apocrita</taxon>
        <taxon>Ichneumonoidea</taxon>
        <taxon>Braconidae</taxon>
        <taxon>Microgastrinae</taxon>
        <taxon>Cotesia</taxon>
    </lineage>
</organism>